<sequence length="220" mass="24462">MVGKIVGLAIGEPKEMAIGRNRTMTTGIMKQQVPKAMLTQHGFVNDASHDLKHHGGVDRTVCIYPAEHYVRWNEQFGITLPDAAFGENLTVTGLLEKDVCIGDVFRVGGAIIQVTEARNPCNTIGKRNELSELFKEVRNTGYTGYLCRTIEVGEIKLGDELICLERPDDLVTVAFCHDKILHGKGTVDDLIRILEVEALAERYRFDVETRLINLVDGIVL</sequence>
<dbReference type="EMBL" id="JAARMV010000002">
    <property type="protein sequence ID" value="MBC2372585.1"/>
    <property type="molecule type" value="Genomic_DNA"/>
</dbReference>
<dbReference type="Proteomes" id="UP000547643">
    <property type="component" value="Unassembled WGS sequence"/>
</dbReference>
<reference evidence="2 13" key="1">
    <citation type="submission" date="2014-05" db="EMBL/GenBank/DDBJ databases">
        <title>Novel Listeriaceae from food processing environments.</title>
        <authorList>
            <person name="den Bakker H.C."/>
        </authorList>
    </citation>
    <scope>NUCLEOTIDE SEQUENCE [LARGE SCALE GENOMIC DNA]</scope>
    <source>
        <strain evidence="2 13">FSL A5-0281</strain>
    </source>
</reference>
<evidence type="ECO:0000313" key="4">
    <source>
        <dbReference type="EMBL" id="MBC1777919.1"/>
    </source>
</evidence>
<dbReference type="RefSeq" id="WP_036085936.1">
    <property type="nucleotide sequence ID" value="NZ_CBCSHQ010000004.1"/>
</dbReference>
<reference evidence="14 15" key="2">
    <citation type="submission" date="2020-03" db="EMBL/GenBank/DDBJ databases">
        <title>Soil Listeria distribution.</title>
        <authorList>
            <person name="Liao J."/>
            <person name="Wiedmann M."/>
        </authorList>
    </citation>
    <scope>NUCLEOTIDE SEQUENCE [LARGE SCALE GENOMIC DNA]</scope>
    <source>
        <strain evidence="11 16">FSL L7-0051</strain>
        <strain evidence="10 22">FSL L7-0054</strain>
        <strain evidence="8 21">FSL L7-0149</strain>
        <strain evidence="9 20">FSL L7-0153</strain>
        <strain evidence="7 14">FSL L7-0245</strain>
        <strain evidence="6 15">FSL L7-0360</strain>
        <strain evidence="5 19">FSL L7-0990</strain>
        <strain evidence="4 18">FSL L7-1017</strain>
        <strain evidence="3 23">FSL L7-1427</strain>
        <strain evidence="12 17">FSL L7-1850</strain>
    </source>
</reference>
<dbReference type="GO" id="GO:0030170">
    <property type="term" value="F:pyridoxal phosphate binding"/>
    <property type="evidence" value="ECO:0007669"/>
    <property type="project" value="InterPro"/>
</dbReference>
<dbReference type="EMBL" id="JAARRU010000001">
    <property type="protein sequence ID" value="MBC1564465.1"/>
    <property type="molecule type" value="Genomic_DNA"/>
</dbReference>
<evidence type="ECO:0000313" key="23">
    <source>
        <dbReference type="Proteomes" id="UP000586951"/>
    </source>
</evidence>
<dbReference type="EMBL" id="JAARZS010000002">
    <property type="protein sequence ID" value="MBC2282987.1"/>
    <property type="molecule type" value="Genomic_DNA"/>
</dbReference>
<dbReference type="GO" id="GO:0030151">
    <property type="term" value="F:molybdenum ion binding"/>
    <property type="evidence" value="ECO:0007669"/>
    <property type="project" value="InterPro"/>
</dbReference>
<evidence type="ECO:0000313" key="6">
    <source>
        <dbReference type="EMBL" id="MBC2116046.1"/>
    </source>
</evidence>
<dbReference type="EMBL" id="JAARYY010000001">
    <property type="protein sequence ID" value="MBC2242690.1"/>
    <property type="molecule type" value="Genomic_DNA"/>
</dbReference>
<evidence type="ECO:0000313" key="22">
    <source>
        <dbReference type="Proteomes" id="UP000585696"/>
    </source>
</evidence>
<accession>A0A099W7I2</accession>
<proteinExistence type="predicted"/>
<dbReference type="Proteomes" id="UP000548082">
    <property type="component" value="Unassembled WGS sequence"/>
</dbReference>
<dbReference type="GeneID" id="58717558"/>
<dbReference type="PANTHER" id="PTHR30212:SF2">
    <property type="entry name" value="PROTEIN YIIM"/>
    <property type="match status" value="1"/>
</dbReference>
<dbReference type="EMBL" id="JAARUV010000001">
    <property type="protein sequence ID" value="MBC1777919.1"/>
    <property type="molecule type" value="Genomic_DNA"/>
</dbReference>
<evidence type="ECO:0000313" key="14">
    <source>
        <dbReference type="Proteomes" id="UP000519573"/>
    </source>
</evidence>
<evidence type="ECO:0000313" key="19">
    <source>
        <dbReference type="Proteomes" id="UP000548082"/>
    </source>
</evidence>
<dbReference type="Proteomes" id="UP000553016">
    <property type="component" value="Unassembled WGS sequence"/>
</dbReference>
<evidence type="ECO:0000313" key="8">
    <source>
        <dbReference type="EMBL" id="MBC2239100.1"/>
    </source>
</evidence>
<dbReference type="EMBL" id="JAARZT010000003">
    <property type="protein sequence ID" value="MBC2291984.1"/>
    <property type="molecule type" value="Genomic_DNA"/>
</dbReference>
<dbReference type="Pfam" id="PF03473">
    <property type="entry name" value="MOSC"/>
    <property type="match status" value="1"/>
</dbReference>
<dbReference type="Proteomes" id="UP000586951">
    <property type="component" value="Unassembled WGS sequence"/>
</dbReference>
<dbReference type="Proteomes" id="UP000529446">
    <property type="component" value="Unassembled WGS sequence"/>
</dbReference>
<protein>
    <submittedName>
        <fullName evidence="3">MOSC domain-containing protein</fullName>
    </submittedName>
    <submittedName>
        <fullName evidence="2">Sulfurase</fullName>
    </submittedName>
</protein>
<dbReference type="Proteomes" id="UP000546244">
    <property type="component" value="Unassembled WGS sequence"/>
</dbReference>
<keyword evidence="13" id="KW-1185">Reference proteome</keyword>
<evidence type="ECO:0000313" key="18">
    <source>
        <dbReference type="Proteomes" id="UP000547643"/>
    </source>
</evidence>
<dbReference type="Proteomes" id="UP000029844">
    <property type="component" value="Unassembled WGS sequence"/>
</dbReference>
<comment type="caution">
    <text evidence="2">The sequence shown here is derived from an EMBL/GenBank/DDBJ whole genome shotgun (WGS) entry which is preliminary data.</text>
</comment>
<dbReference type="PANTHER" id="PTHR30212">
    <property type="entry name" value="PROTEIN YIIM"/>
    <property type="match status" value="1"/>
</dbReference>
<dbReference type="Gene3D" id="2.40.33.20">
    <property type="entry name" value="PK beta-barrel domain-like"/>
    <property type="match status" value="1"/>
</dbReference>
<dbReference type="Proteomes" id="UP000585696">
    <property type="component" value="Unassembled WGS sequence"/>
</dbReference>
<dbReference type="SUPFAM" id="SSF50800">
    <property type="entry name" value="PK beta-barrel domain-like"/>
    <property type="match status" value="1"/>
</dbReference>
<evidence type="ECO:0000313" key="21">
    <source>
        <dbReference type="Proteomes" id="UP000553016"/>
    </source>
</evidence>
<evidence type="ECO:0000313" key="9">
    <source>
        <dbReference type="EMBL" id="MBC2242690.1"/>
    </source>
</evidence>
<dbReference type="InterPro" id="IPR005302">
    <property type="entry name" value="MoCF_Sase_C"/>
</dbReference>
<dbReference type="OrthoDB" id="9786134at2"/>
<evidence type="ECO:0000313" key="5">
    <source>
        <dbReference type="EMBL" id="MBC1795294.1"/>
    </source>
</evidence>
<feature type="domain" description="MOSC" evidence="1">
    <location>
        <begin position="30"/>
        <end position="164"/>
    </location>
</feature>
<dbReference type="EMBL" id="JAARVD010000001">
    <property type="protein sequence ID" value="MBC1795294.1"/>
    <property type="molecule type" value="Genomic_DNA"/>
</dbReference>
<dbReference type="EMBL" id="JAARYH010000001">
    <property type="protein sequence ID" value="MBC2165375.1"/>
    <property type="molecule type" value="Genomic_DNA"/>
</dbReference>
<evidence type="ECO:0000313" key="12">
    <source>
        <dbReference type="EMBL" id="MBC2372585.1"/>
    </source>
</evidence>
<dbReference type="GO" id="GO:0003824">
    <property type="term" value="F:catalytic activity"/>
    <property type="evidence" value="ECO:0007669"/>
    <property type="project" value="InterPro"/>
</dbReference>
<dbReference type="Proteomes" id="UP000550367">
    <property type="component" value="Unassembled WGS sequence"/>
</dbReference>
<evidence type="ECO:0000313" key="3">
    <source>
        <dbReference type="EMBL" id="MBC1564465.1"/>
    </source>
</evidence>
<gene>
    <name evidence="2" type="ORF">EP57_09250</name>
    <name evidence="3" type="ORF">HB907_03550</name>
    <name evidence="12" type="ORF">HBP98_11290</name>
    <name evidence="4" type="ORF">HCA46_03635</name>
    <name evidence="5" type="ORF">HCA55_01095</name>
    <name evidence="6" type="ORF">HCB06_05380</name>
    <name evidence="9" type="ORF">HCB25_01350</name>
    <name evidence="7" type="ORF">HCB26_02140</name>
    <name evidence="8" type="ORF">HCB35_01325</name>
    <name evidence="10" type="ORF">HCB69_01180</name>
    <name evidence="11" type="ORF">HCC36_01965</name>
</gene>
<evidence type="ECO:0000313" key="10">
    <source>
        <dbReference type="EMBL" id="MBC2282987.1"/>
    </source>
</evidence>
<evidence type="ECO:0000313" key="15">
    <source>
        <dbReference type="Proteomes" id="UP000529446"/>
    </source>
</evidence>
<dbReference type="PROSITE" id="PS51340">
    <property type="entry name" value="MOSC"/>
    <property type="match status" value="1"/>
</dbReference>
<evidence type="ECO:0000313" key="17">
    <source>
        <dbReference type="Proteomes" id="UP000546244"/>
    </source>
</evidence>
<evidence type="ECO:0000259" key="1">
    <source>
        <dbReference type="PROSITE" id="PS51340"/>
    </source>
</evidence>
<dbReference type="Proteomes" id="UP000519573">
    <property type="component" value="Unassembled WGS sequence"/>
</dbReference>
<dbReference type="STRING" id="1552123.EP57_09250"/>
<evidence type="ECO:0000313" key="16">
    <source>
        <dbReference type="Proteomes" id="UP000543005"/>
    </source>
</evidence>
<dbReference type="EMBL" id="JAARZA010000001">
    <property type="protein sequence ID" value="MBC2239100.1"/>
    <property type="molecule type" value="Genomic_DNA"/>
</dbReference>
<dbReference type="InterPro" id="IPR011037">
    <property type="entry name" value="Pyrv_Knase-like_insert_dom_sf"/>
</dbReference>
<evidence type="ECO:0000313" key="2">
    <source>
        <dbReference type="EMBL" id="KGL40731.1"/>
    </source>
</evidence>
<name>A0A099W7I2_9LIST</name>
<dbReference type="Proteomes" id="UP000543005">
    <property type="component" value="Unassembled WGS sequence"/>
</dbReference>
<dbReference type="eggNOG" id="COG2258">
    <property type="taxonomic scope" value="Bacteria"/>
</dbReference>
<evidence type="ECO:0000313" key="20">
    <source>
        <dbReference type="Proteomes" id="UP000550367"/>
    </source>
</evidence>
<evidence type="ECO:0000313" key="13">
    <source>
        <dbReference type="Proteomes" id="UP000029844"/>
    </source>
</evidence>
<dbReference type="InterPro" id="IPR052353">
    <property type="entry name" value="Benzoxazolinone_Detox_Enz"/>
</dbReference>
<evidence type="ECO:0000313" key="11">
    <source>
        <dbReference type="EMBL" id="MBC2291984.1"/>
    </source>
</evidence>
<evidence type="ECO:0000313" key="7">
    <source>
        <dbReference type="EMBL" id="MBC2165375.1"/>
    </source>
</evidence>
<dbReference type="AlphaFoldDB" id="A0A099W7I2"/>
<dbReference type="EMBL" id="JAARXI010000002">
    <property type="protein sequence ID" value="MBC2116046.1"/>
    <property type="molecule type" value="Genomic_DNA"/>
</dbReference>
<dbReference type="EMBL" id="JNFA01000023">
    <property type="protein sequence ID" value="KGL40731.1"/>
    <property type="molecule type" value="Genomic_DNA"/>
</dbReference>
<organism evidence="2 13">
    <name type="scientific">Listeria booriae</name>
    <dbReference type="NCBI Taxonomy" id="1552123"/>
    <lineage>
        <taxon>Bacteria</taxon>
        <taxon>Bacillati</taxon>
        <taxon>Bacillota</taxon>
        <taxon>Bacilli</taxon>
        <taxon>Bacillales</taxon>
        <taxon>Listeriaceae</taxon>
        <taxon>Listeria</taxon>
    </lineage>
</organism>